<protein>
    <submittedName>
        <fullName evidence="1">7860_t:CDS:1</fullName>
    </submittedName>
</protein>
<comment type="caution">
    <text evidence="1">The sequence shown here is derived from an EMBL/GenBank/DDBJ whole genome shotgun (WGS) entry which is preliminary data.</text>
</comment>
<gene>
    <name evidence="1" type="ORF">DERYTH_LOCUS22151</name>
</gene>
<proteinExistence type="predicted"/>
<dbReference type="EMBL" id="CAJVPY010029969">
    <property type="protein sequence ID" value="CAG8794849.1"/>
    <property type="molecule type" value="Genomic_DNA"/>
</dbReference>
<name>A0A9N9JV00_9GLOM</name>
<sequence>VSQVYGFSYVNFDFSFNSFSACDYNTACKCSTGLLQGQYHGKQL</sequence>
<dbReference type="Proteomes" id="UP000789405">
    <property type="component" value="Unassembled WGS sequence"/>
</dbReference>
<organism evidence="1 2">
    <name type="scientific">Dentiscutata erythropus</name>
    <dbReference type="NCBI Taxonomy" id="1348616"/>
    <lineage>
        <taxon>Eukaryota</taxon>
        <taxon>Fungi</taxon>
        <taxon>Fungi incertae sedis</taxon>
        <taxon>Mucoromycota</taxon>
        <taxon>Glomeromycotina</taxon>
        <taxon>Glomeromycetes</taxon>
        <taxon>Diversisporales</taxon>
        <taxon>Gigasporaceae</taxon>
        <taxon>Dentiscutata</taxon>
    </lineage>
</organism>
<keyword evidence="2" id="KW-1185">Reference proteome</keyword>
<evidence type="ECO:0000313" key="2">
    <source>
        <dbReference type="Proteomes" id="UP000789405"/>
    </source>
</evidence>
<accession>A0A9N9JV00</accession>
<reference evidence="1" key="1">
    <citation type="submission" date="2021-06" db="EMBL/GenBank/DDBJ databases">
        <authorList>
            <person name="Kallberg Y."/>
            <person name="Tangrot J."/>
            <person name="Rosling A."/>
        </authorList>
    </citation>
    <scope>NUCLEOTIDE SEQUENCE</scope>
    <source>
        <strain evidence="1">MA453B</strain>
    </source>
</reference>
<feature type="non-terminal residue" evidence="1">
    <location>
        <position position="1"/>
    </location>
</feature>
<evidence type="ECO:0000313" key="1">
    <source>
        <dbReference type="EMBL" id="CAG8794849.1"/>
    </source>
</evidence>
<feature type="non-terminal residue" evidence="1">
    <location>
        <position position="44"/>
    </location>
</feature>
<dbReference type="AlphaFoldDB" id="A0A9N9JV00"/>